<keyword evidence="1" id="KW-0479">Metal-binding</keyword>
<dbReference type="GO" id="GO:0046872">
    <property type="term" value="F:metal ion binding"/>
    <property type="evidence" value="ECO:0007669"/>
    <property type="project" value="UniProtKB-KW"/>
</dbReference>
<evidence type="ECO:0000256" key="1">
    <source>
        <dbReference type="PIRSR" id="PIRSR018249-1"/>
    </source>
</evidence>
<feature type="binding site" evidence="1">
    <location>
        <position position="24"/>
    </location>
    <ligand>
        <name>Zn(2+)</name>
        <dbReference type="ChEBI" id="CHEBI:29105"/>
    </ligand>
</feature>
<organism evidence="5 6">
    <name type="scientific">Lactococcus garvieae DCC43</name>
    <dbReference type="NCBI Taxonomy" id="1231377"/>
    <lineage>
        <taxon>Bacteria</taxon>
        <taxon>Bacillati</taxon>
        <taxon>Bacillota</taxon>
        <taxon>Bacilli</taxon>
        <taxon>Lactobacillales</taxon>
        <taxon>Streptococcaceae</taxon>
        <taxon>Lactococcus</taxon>
    </lineage>
</organism>
<dbReference type="eggNOG" id="COG2226">
    <property type="taxonomic scope" value="Bacteria"/>
</dbReference>
<feature type="domain" description="23S rRNA (guanine(745)-N(1))-methyltransferase N-terminal" evidence="4">
    <location>
        <begin position="20"/>
        <end position="54"/>
    </location>
</feature>
<accession>K2NXV1</accession>
<keyword evidence="5" id="KW-0808">Transferase</keyword>
<name>K2NXV1_9LACT</name>
<feature type="binding site" evidence="2">
    <location>
        <begin position="103"/>
        <end position="104"/>
    </location>
    <ligand>
        <name>S-adenosyl-L-methionine</name>
        <dbReference type="ChEBI" id="CHEBI:59789"/>
    </ligand>
</feature>
<dbReference type="GO" id="GO:0032259">
    <property type="term" value="P:methylation"/>
    <property type="evidence" value="ECO:0007669"/>
    <property type="project" value="UniProtKB-KW"/>
</dbReference>
<feature type="binding site" evidence="1">
    <location>
        <position position="37"/>
    </location>
    <ligand>
        <name>Zn(2+)</name>
        <dbReference type="ChEBI" id="CHEBI:29105"/>
    </ligand>
</feature>
<dbReference type="PIRSF" id="PIRSF018249">
    <property type="entry name" value="MyrA_prd"/>
    <property type="match status" value="1"/>
</dbReference>
<feature type="domain" description="Methyltransferase type 11" evidence="3">
    <location>
        <begin position="97"/>
        <end position="179"/>
    </location>
</feature>
<keyword evidence="5" id="KW-0489">Methyltransferase</keyword>
<dbReference type="Pfam" id="PF08241">
    <property type="entry name" value="Methyltransf_11"/>
    <property type="match status" value="1"/>
</dbReference>
<evidence type="ECO:0000259" key="4">
    <source>
        <dbReference type="Pfam" id="PF21302"/>
    </source>
</evidence>
<dbReference type="InterPro" id="IPR048647">
    <property type="entry name" value="RlmA_N"/>
</dbReference>
<feature type="binding site" evidence="2">
    <location>
        <position position="80"/>
    </location>
    <ligand>
        <name>S-adenosyl-L-methionine</name>
        <dbReference type="ChEBI" id="CHEBI:59789"/>
    </ligand>
</feature>
<feature type="binding site" evidence="1">
    <location>
        <position position="41"/>
    </location>
    <ligand>
        <name>Zn(2+)</name>
        <dbReference type="ChEBI" id="CHEBI:29105"/>
    </ligand>
</feature>
<dbReference type="GO" id="GO:0008757">
    <property type="term" value="F:S-adenosylmethionine-dependent methyltransferase activity"/>
    <property type="evidence" value="ECO:0007669"/>
    <property type="project" value="InterPro"/>
</dbReference>
<dbReference type="SUPFAM" id="SSF53335">
    <property type="entry name" value="S-adenosyl-L-methionine-dependent methyltransferases"/>
    <property type="match status" value="1"/>
</dbReference>
<dbReference type="Proteomes" id="UP000006787">
    <property type="component" value="Unassembled WGS sequence"/>
</dbReference>
<dbReference type="InterPro" id="IPR013216">
    <property type="entry name" value="Methyltransf_11"/>
</dbReference>
<dbReference type="InterPro" id="IPR029063">
    <property type="entry name" value="SAM-dependent_MTases_sf"/>
</dbReference>
<evidence type="ECO:0000313" key="6">
    <source>
        <dbReference type="Proteomes" id="UP000006787"/>
    </source>
</evidence>
<gene>
    <name evidence="5" type="ORF">C426_0305</name>
</gene>
<dbReference type="InterPro" id="IPR016718">
    <property type="entry name" value="rRNA_m1G-MeTrfase_A_prd"/>
</dbReference>
<dbReference type="RefSeq" id="WP_004259766.1">
    <property type="nucleotide sequence ID" value="NZ_AMQS01000002.1"/>
</dbReference>
<protein>
    <submittedName>
        <fullName evidence="5">Ribosomal RNA large subunit methyltransferase A</fullName>
    </submittedName>
</protein>
<reference evidence="5 6" key="1">
    <citation type="journal article" date="2012" name="J. Bacteriol.">
        <title>Genome Sequence of the Bacteriocin-Producing Strain Lactococcus garvieae DCC43.</title>
        <authorList>
            <person name="Gabrielsen C."/>
            <person name="Brede D.A."/>
            <person name="Hernandez P.E."/>
            <person name="Nes I.F."/>
            <person name="Diep D.B."/>
        </authorList>
    </citation>
    <scope>NUCLEOTIDE SEQUENCE [LARGE SCALE GENOMIC DNA]</scope>
    <source>
        <strain evidence="5 6">DCC43</strain>
    </source>
</reference>
<dbReference type="PATRIC" id="fig|1231377.3.peg.305"/>
<keyword evidence="1" id="KW-0862">Zinc</keyword>
<dbReference type="Gene3D" id="3.40.50.150">
    <property type="entry name" value="Vaccinia Virus protein VP39"/>
    <property type="match status" value="1"/>
</dbReference>
<dbReference type="Pfam" id="PF21302">
    <property type="entry name" value="Zn_ribbon_RlmA"/>
    <property type="match status" value="1"/>
</dbReference>
<feature type="binding site" evidence="1">
    <location>
        <position position="21"/>
    </location>
    <ligand>
        <name>Zn(2+)</name>
        <dbReference type="ChEBI" id="CHEBI:29105"/>
    </ligand>
</feature>
<comment type="caution">
    <text evidence="5">The sequence shown here is derived from an EMBL/GenBank/DDBJ whole genome shotgun (WGS) entry which is preliminary data.</text>
</comment>
<evidence type="ECO:0000313" key="5">
    <source>
        <dbReference type="EMBL" id="EKF52423.1"/>
    </source>
</evidence>
<feature type="binding site" evidence="2">
    <location>
        <position position="187"/>
    </location>
    <ligand>
        <name>S-adenosyl-L-methionine</name>
        <dbReference type="ChEBI" id="CHEBI:59789"/>
    </ligand>
</feature>
<proteinExistence type="predicted"/>
<dbReference type="AlphaFoldDB" id="K2NXV1"/>
<sequence>MLKKIEKAYLYLEKNLESLRCPLCHHSFSIEPYALRCAKNHTFNLNKKGYVNFLQTKADTEHYTKKMFEPRRRLISAGMYGPVLTEITAHLQRGNLLDVGTGEGKFLEQLAYDGNKFGFDIAKDGIEMATDLPFASFLSLADLTNLPFADASISTVLNIFTPSNYKEFKRVLKDEGNLIKIVPDRYYLQELRTAYGFSIDYDNSEVIQRFKQEFPDFEQKELHYSFAIPEHLRLDFLEMSPLEWAVAPEVKEKAQEMPPTQATIHVQLLVGKKEKPQ</sequence>
<dbReference type="EMBL" id="AMQS01000002">
    <property type="protein sequence ID" value="EKF52423.1"/>
    <property type="molecule type" value="Genomic_DNA"/>
</dbReference>
<keyword evidence="2" id="KW-0949">S-adenosyl-L-methionine</keyword>
<evidence type="ECO:0000259" key="3">
    <source>
        <dbReference type="Pfam" id="PF08241"/>
    </source>
</evidence>
<evidence type="ECO:0000256" key="2">
    <source>
        <dbReference type="PIRSR" id="PIRSR018249-2"/>
    </source>
</evidence>